<reference evidence="2 3" key="1">
    <citation type="submission" date="2018-02" db="EMBL/GenBank/DDBJ databases">
        <title>Genome sequence of the basidiomycete white-rot fungus Phlebia centrifuga.</title>
        <authorList>
            <person name="Granchi Z."/>
            <person name="Peng M."/>
            <person name="de Vries R.P."/>
            <person name="Hilden K."/>
            <person name="Makela M.R."/>
            <person name="Grigoriev I."/>
            <person name="Riley R."/>
        </authorList>
    </citation>
    <scope>NUCLEOTIDE SEQUENCE [LARGE SCALE GENOMIC DNA]</scope>
    <source>
        <strain evidence="2 3">FBCC195</strain>
    </source>
</reference>
<feature type="region of interest" description="Disordered" evidence="1">
    <location>
        <begin position="1"/>
        <end position="67"/>
    </location>
</feature>
<feature type="compositionally biased region" description="Low complexity" evidence="1">
    <location>
        <begin position="1"/>
        <end position="20"/>
    </location>
</feature>
<name>A0A2R6NDI1_9APHY</name>
<protein>
    <submittedName>
        <fullName evidence="2">Uncharacterized protein</fullName>
    </submittedName>
</protein>
<dbReference type="EMBL" id="MLYV02001355">
    <property type="protein sequence ID" value="PSR70407.1"/>
    <property type="molecule type" value="Genomic_DNA"/>
</dbReference>
<organism evidence="2 3">
    <name type="scientific">Hermanssonia centrifuga</name>
    <dbReference type="NCBI Taxonomy" id="98765"/>
    <lineage>
        <taxon>Eukaryota</taxon>
        <taxon>Fungi</taxon>
        <taxon>Dikarya</taxon>
        <taxon>Basidiomycota</taxon>
        <taxon>Agaricomycotina</taxon>
        <taxon>Agaricomycetes</taxon>
        <taxon>Polyporales</taxon>
        <taxon>Meruliaceae</taxon>
        <taxon>Hermanssonia</taxon>
    </lineage>
</organism>
<sequence>MSSDQAKSPPEQPAQPAAVPAYPPQYSGAHYPQLPPGAYPPPYYTYTPLADPNHDPNAPNGPPMPYLMAFPPPPPGMVYAYAPPPPVPGQGTSADFTRRGP</sequence>
<evidence type="ECO:0000313" key="2">
    <source>
        <dbReference type="EMBL" id="PSR70407.1"/>
    </source>
</evidence>
<accession>A0A2R6NDI1</accession>
<proteinExistence type="predicted"/>
<feature type="compositionally biased region" description="Pro residues" evidence="1">
    <location>
        <begin position="33"/>
        <end position="43"/>
    </location>
</feature>
<keyword evidence="3" id="KW-1185">Reference proteome</keyword>
<evidence type="ECO:0000256" key="1">
    <source>
        <dbReference type="SAM" id="MobiDB-lite"/>
    </source>
</evidence>
<dbReference type="Proteomes" id="UP000186601">
    <property type="component" value="Unassembled WGS sequence"/>
</dbReference>
<feature type="region of interest" description="Disordered" evidence="1">
    <location>
        <begin position="81"/>
        <end position="101"/>
    </location>
</feature>
<evidence type="ECO:0000313" key="3">
    <source>
        <dbReference type="Proteomes" id="UP000186601"/>
    </source>
</evidence>
<dbReference type="AlphaFoldDB" id="A0A2R6NDI1"/>
<comment type="caution">
    <text evidence="2">The sequence shown here is derived from an EMBL/GenBank/DDBJ whole genome shotgun (WGS) entry which is preliminary data.</text>
</comment>
<gene>
    <name evidence="2" type="ORF">PHLCEN_2v13712</name>
</gene>